<keyword evidence="2" id="KW-0430">Lectin</keyword>
<dbReference type="InterPro" id="IPR001229">
    <property type="entry name" value="Jacalin-like_lectin_dom"/>
</dbReference>
<protein>
    <recommendedName>
        <fullName evidence="3">Jacalin-type lectin domain-containing protein</fullName>
    </recommendedName>
</protein>
<dbReference type="SUPFAM" id="SSF51101">
    <property type="entry name" value="Mannose-binding lectins"/>
    <property type="match status" value="2"/>
</dbReference>
<evidence type="ECO:0000256" key="2">
    <source>
        <dbReference type="ARBA" id="ARBA00022734"/>
    </source>
</evidence>
<dbReference type="PANTHER" id="PTHR47293">
    <property type="entry name" value="JACALIN-RELATED LECTIN 3"/>
    <property type="match status" value="1"/>
</dbReference>
<evidence type="ECO:0000313" key="5">
    <source>
        <dbReference type="Proteomes" id="UP000428333"/>
    </source>
</evidence>
<sequence length="113" mass="12589">RSSLINYPSEYITGISGCWSGICNLEQRQINSITFTTNNRTYGPFGSVSRYGTASGVTDFGKAWDDGRKEKIVQIFIAHEDFIYSLQFLNVDQNGNLVLSDLHGRGFALPSLM</sequence>
<feature type="domain" description="Jacalin-type lectin" evidence="3">
    <location>
        <begin position="1"/>
        <end position="92"/>
    </location>
</feature>
<dbReference type="EMBL" id="QEFC01001868">
    <property type="protein sequence ID" value="KAE9455110.1"/>
    <property type="molecule type" value="Genomic_DNA"/>
</dbReference>
<dbReference type="GO" id="GO:0030246">
    <property type="term" value="F:carbohydrate binding"/>
    <property type="evidence" value="ECO:0007669"/>
    <property type="project" value="UniProtKB-KW"/>
</dbReference>
<dbReference type="Gene3D" id="2.100.10.30">
    <property type="entry name" value="Jacalin-like lectin domain"/>
    <property type="match status" value="2"/>
</dbReference>
<dbReference type="PANTHER" id="PTHR47293:SF70">
    <property type="entry name" value="JACALIN-RELATED LECTIN 24-RELATED"/>
    <property type="match status" value="1"/>
</dbReference>
<dbReference type="InterPro" id="IPR036404">
    <property type="entry name" value="Jacalin-like_lectin_dom_sf"/>
</dbReference>
<dbReference type="Pfam" id="PF01419">
    <property type="entry name" value="Jacalin"/>
    <property type="match status" value="2"/>
</dbReference>
<evidence type="ECO:0000256" key="1">
    <source>
        <dbReference type="ARBA" id="ARBA00006568"/>
    </source>
</evidence>
<organism evidence="4 5">
    <name type="scientific">Rhododendron williamsianum</name>
    <dbReference type="NCBI Taxonomy" id="262921"/>
    <lineage>
        <taxon>Eukaryota</taxon>
        <taxon>Viridiplantae</taxon>
        <taxon>Streptophyta</taxon>
        <taxon>Embryophyta</taxon>
        <taxon>Tracheophyta</taxon>
        <taxon>Spermatophyta</taxon>
        <taxon>Magnoliopsida</taxon>
        <taxon>eudicotyledons</taxon>
        <taxon>Gunneridae</taxon>
        <taxon>Pentapetalae</taxon>
        <taxon>asterids</taxon>
        <taxon>Ericales</taxon>
        <taxon>Ericaceae</taxon>
        <taxon>Ericoideae</taxon>
        <taxon>Rhodoreae</taxon>
        <taxon>Rhododendron</taxon>
    </lineage>
</organism>
<evidence type="ECO:0000259" key="3">
    <source>
        <dbReference type="PROSITE" id="PS51752"/>
    </source>
</evidence>
<dbReference type="AlphaFoldDB" id="A0A6A4L9Z3"/>
<proteinExistence type="inferred from homology"/>
<keyword evidence="5" id="KW-1185">Reference proteome</keyword>
<name>A0A6A4L9Z3_9ERIC</name>
<dbReference type="Proteomes" id="UP000428333">
    <property type="component" value="Linkage Group LG07"/>
</dbReference>
<gene>
    <name evidence="4" type="ORF">C3L33_12978</name>
</gene>
<dbReference type="OrthoDB" id="581739at2759"/>
<reference evidence="4 5" key="1">
    <citation type="journal article" date="2019" name="Genome Biol. Evol.">
        <title>The Rhododendron genome and chromosomal organization provide insight into shared whole-genome duplications across the heath family (Ericaceae).</title>
        <authorList>
            <person name="Soza V.L."/>
            <person name="Lindsley D."/>
            <person name="Waalkes A."/>
            <person name="Ramage E."/>
            <person name="Patwardhan R.P."/>
            <person name="Burton J.N."/>
            <person name="Adey A."/>
            <person name="Kumar A."/>
            <person name="Qiu R."/>
            <person name="Shendure J."/>
            <person name="Hall B."/>
        </authorList>
    </citation>
    <scope>NUCLEOTIDE SEQUENCE [LARGE SCALE GENOMIC DNA]</scope>
    <source>
        <strain evidence="4">RSF 1966-606</strain>
    </source>
</reference>
<comment type="similarity">
    <text evidence="1">Belongs to the jacalin lectin family.</text>
</comment>
<dbReference type="PROSITE" id="PS51752">
    <property type="entry name" value="JACALIN_LECTIN"/>
    <property type="match status" value="1"/>
</dbReference>
<comment type="caution">
    <text evidence="4">The sequence shown here is derived from an EMBL/GenBank/DDBJ whole genome shotgun (WGS) entry which is preliminary data.</text>
</comment>
<evidence type="ECO:0000313" key="4">
    <source>
        <dbReference type="EMBL" id="KAE9455110.1"/>
    </source>
</evidence>
<accession>A0A6A4L9Z3</accession>
<feature type="non-terminal residue" evidence="4">
    <location>
        <position position="1"/>
    </location>
</feature>